<evidence type="ECO:0000313" key="2">
    <source>
        <dbReference type="Proteomes" id="UP000245370"/>
    </source>
</evidence>
<protein>
    <submittedName>
        <fullName evidence="1">Uncharacterized protein</fullName>
    </submittedName>
</protein>
<dbReference type="AlphaFoldDB" id="A0A2U2XDU3"/>
<dbReference type="Proteomes" id="UP000245370">
    <property type="component" value="Unassembled WGS sequence"/>
</dbReference>
<evidence type="ECO:0000313" key="1">
    <source>
        <dbReference type="EMBL" id="PWH85917.1"/>
    </source>
</evidence>
<gene>
    <name evidence="1" type="ORF">DIT68_07445</name>
</gene>
<name>A0A2U2XDU3_9FLAO</name>
<reference evidence="1 2" key="1">
    <citation type="submission" date="2018-05" db="EMBL/GenBank/DDBJ databases">
        <title>Brumimicrobium oceani sp. nov., isolated from coastal sediment.</title>
        <authorList>
            <person name="Kou Y."/>
        </authorList>
    </citation>
    <scope>NUCLEOTIDE SEQUENCE [LARGE SCALE GENOMIC DNA]</scope>
    <source>
        <strain evidence="1 2">C305</strain>
    </source>
</reference>
<accession>A0A2U2XDU3</accession>
<proteinExistence type="predicted"/>
<organism evidence="1 2">
    <name type="scientific">Brumimicrobium oceani</name>
    <dbReference type="NCBI Taxonomy" id="2100725"/>
    <lineage>
        <taxon>Bacteria</taxon>
        <taxon>Pseudomonadati</taxon>
        <taxon>Bacteroidota</taxon>
        <taxon>Flavobacteriia</taxon>
        <taxon>Flavobacteriales</taxon>
        <taxon>Crocinitomicaceae</taxon>
        <taxon>Brumimicrobium</taxon>
    </lineage>
</organism>
<sequence>MFLHGGLFEESRSCAEVFIDGFGMEVFFKNFNCVVIGVIFTRRFNGGVTELHGGNLEGEGSFSLSTKTQIS</sequence>
<reference evidence="1 2" key="2">
    <citation type="submission" date="2018-05" db="EMBL/GenBank/DDBJ databases">
        <authorList>
            <person name="Lanie J.A."/>
            <person name="Ng W.-L."/>
            <person name="Kazmierczak K.M."/>
            <person name="Andrzejewski T.M."/>
            <person name="Davidsen T.M."/>
            <person name="Wayne K.J."/>
            <person name="Tettelin H."/>
            <person name="Glass J.I."/>
            <person name="Rusch D."/>
            <person name="Podicherti R."/>
            <person name="Tsui H.-C.T."/>
            <person name="Winkler M.E."/>
        </authorList>
    </citation>
    <scope>NUCLEOTIDE SEQUENCE [LARGE SCALE GENOMIC DNA]</scope>
    <source>
        <strain evidence="1 2">C305</strain>
    </source>
</reference>
<comment type="caution">
    <text evidence="1">The sequence shown here is derived from an EMBL/GenBank/DDBJ whole genome shotgun (WGS) entry which is preliminary data.</text>
</comment>
<dbReference type="EMBL" id="QFRJ01000004">
    <property type="protein sequence ID" value="PWH85917.1"/>
    <property type="molecule type" value="Genomic_DNA"/>
</dbReference>
<keyword evidence="2" id="KW-1185">Reference proteome</keyword>